<proteinExistence type="inferred from homology"/>
<keyword evidence="3" id="KW-0698">rRNA processing</keyword>
<evidence type="ECO:0000313" key="5">
    <source>
        <dbReference type="EMBL" id="KAJ7225350.1"/>
    </source>
</evidence>
<dbReference type="GO" id="GO:0030688">
    <property type="term" value="C:preribosome, small subunit precursor"/>
    <property type="evidence" value="ECO:0007669"/>
    <property type="project" value="InterPro"/>
</dbReference>
<comment type="similarity">
    <text evidence="2">Belongs to the RRP1 family.</text>
</comment>
<dbReference type="GO" id="GO:0006364">
    <property type="term" value="P:rRNA processing"/>
    <property type="evidence" value="ECO:0007669"/>
    <property type="project" value="UniProtKB-KW"/>
</dbReference>
<comment type="subcellular location">
    <subcellularLocation>
        <location evidence="1">Nucleus</location>
    </subcellularLocation>
</comment>
<comment type="caution">
    <text evidence="5">The sequence shown here is derived from an EMBL/GenBank/DDBJ whole genome shotgun (WGS) entry which is preliminary data.</text>
</comment>
<dbReference type="PANTHER" id="PTHR13026:SF0">
    <property type="entry name" value="RIBOSOMAL RNA PROCESSING 1B"/>
    <property type="match status" value="1"/>
</dbReference>
<dbReference type="PANTHER" id="PTHR13026">
    <property type="entry name" value="NNP-1 PROTEIN NOVEL NUCLEAR PROTEIN 1 NOP52"/>
    <property type="match status" value="1"/>
</dbReference>
<name>A0AAD6YNY1_9AGAR</name>
<dbReference type="GO" id="GO:0005634">
    <property type="term" value="C:nucleus"/>
    <property type="evidence" value="ECO:0007669"/>
    <property type="project" value="UniProtKB-SubCell"/>
</dbReference>
<dbReference type="Proteomes" id="UP001219525">
    <property type="component" value="Unassembled WGS sequence"/>
</dbReference>
<organism evidence="5 6">
    <name type="scientific">Mycena pura</name>
    <dbReference type="NCBI Taxonomy" id="153505"/>
    <lineage>
        <taxon>Eukaryota</taxon>
        <taxon>Fungi</taxon>
        <taxon>Dikarya</taxon>
        <taxon>Basidiomycota</taxon>
        <taxon>Agaricomycotina</taxon>
        <taxon>Agaricomycetes</taxon>
        <taxon>Agaricomycetidae</taxon>
        <taxon>Agaricales</taxon>
        <taxon>Marasmiineae</taxon>
        <taxon>Mycenaceae</taxon>
        <taxon>Mycena</taxon>
    </lineage>
</organism>
<evidence type="ECO:0000256" key="2">
    <source>
        <dbReference type="ARBA" id="ARBA00006374"/>
    </source>
</evidence>
<dbReference type="InterPro" id="IPR010301">
    <property type="entry name" value="RRP1"/>
</dbReference>
<evidence type="ECO:0000256" key="1">
    <source>
        <dbReference type="ARBA" id="ARBA00004123"/>
    </source>
</evidence>
<keyword evidence="4" id="KW-0539">Nucleus</keyword>
<evidence type="ECO:0000313" key="6">
    <source>
        <dbReference type="Proteomes" id="UP001219525"/>
    </source>
</evidence>
<dbReference type="Pfam" id="PF05997">
    <property type="entry name" value="Nop52"/>
    <property type="match status" value="1"/>
</dbReference>
<accession>A0AAD6YNY1</accession>
<evidence type="ECO:0000256" key="4">
    <source>
        <dbReference type="ARBA" id="ARBA00023242"/>
    </source>
</evidence>
<evidence type="ECO:0000256" key="3">
    <source>
        <dbReference type="ARBA" id="ARBA00022552"/>
    </source>
</evidence>
<keyword evidence="6" id="KW-1185">Reference proteome</keyword>
<protein>
    <submittedName>
        <fullName evidence="5">Nucleolar protein,Nop52-domain-containing protein</fullName>
    </submittedName>
</protein>
<gene>
    <name evidence="5" type="ORF">GGX14DRAFT_420100</name>
</gene>
<sequence>MNAAPPFAKHLASNDKKTRDKAVKALTTFLSDDAHEPIAKSDMDKLWKGIFYCFWMSDKPLVQQALATDLAELLLNISSTTSALAFLQCFWETIAREWNGIDRLRIDKYYMLVRRFVNATFRLLARAEWEKSMCDSHNDMLTRQGGPLCPTDIRVPTSLAYHVADIFLEELDKSLASAVSEPPAAPLATLLVPFFTLAAQTPSSTTYNRVQAEVFTPLFAALSSTDDDAPPDLKRSRLDLDTQNRKYHVLAVNACFEQPAEGKTAGVIVKKRLLRQIFMVASEPETRDSNRRKLYALFKEAEDDVGEEG</sequence>
<dbReference type="AlphaFoldDB" id="A0AAD6YNY1"/>
<dbReference type="EMBL" id="JARJCW010000004">
    <property type="protein sequence ID" value="KAJ7225350.1"/>
    <property type="molecule type" value="Genomic_DNA"/>
</dbReference>
<reference evidence="5" key="1">
    <citation type="submission" date="2023-03" db="EMBL/GenBank/DDBJ databases">
        <title>Massive genome expansion in bonnet fungi (Mycena s.s.) driven by repeated elements and novel gene families across ecological guilds.</title>
        <authorList>
            <consortium name="Lawrence Berkeley National Laboratory"/>
            <person name="Harder C.B."/>
            <person name="Miyauchi S."/>
            <person name="Viragh M."/>
            <person name="Kuo A."/>
            <person name="Thoen E."/>
            <person name="Andreopoulos B."/>
            <person name="Lu D."/>
            <person name="Skrede I."/>
            <person name="Drula E."/>
            <person name="Henrissat B."/>
            <person name="Morin E."/>
            <person name="Kohler A."/>
            <person name="Barry K."/>
            <person name="LaButti K."/>
            <person name="Morin E."/>
            <person name="Salamov A."/>
            <person name="Lipzen A."/>
            <person name="Mereny Z."/>
            <person name="Hegedus B."/>
            <person name="Baldrian P."/>
            <person name="Stursova M."/>
            <person name="Weitz H."/>
            <person name="Taylor A."/>
            <person name="Grigoriev I.V."/>
            <person name="Nagy L.G."/>
            <person name="Martin F."/>
            <person name="Kauserud H."/>
        </authorList>
    </citation>
    <scope>NUCLEOTIDE SEQUENCE</scope>
    <source>
        <strain evidence="5">9144</strain>
    </source>
</reference>